<dbReference type="PANTHER" id="PTHR35910">
    <property type="entry name" value="2EXR DOMAIN-CONTAINING PROTEIN"/>
    <property type="match status" value="1"/>
</dbReference>
<evidence type="ECO:0000259" key="1">
    <source>
        <dbReference type="Pfam" id="PF20150"/>
    </source>
</evidence>
<keyword evidence="3" id="KW-1185">Reference proteome</keyword>
<organism evidence="2 3">
    <name type="scientific">Fusarium poae</name>
    <dbReference type="NCBI Taxonomy" id="36050"/>
    <lineage>
        <taxon>Eukaryota</taxon>
        <taxon>Fungi</taxon>
        <taxon>Dikarya</taxon>
        <taxon>Ascomycota</taxon>
        <taxon>Pezizomycotina</taxon>
        <taxon>Sordariomycetes</taxon>
        <taxon>Hypocreomycetidae</taxon>
        <taxon>Hypocreales</taxon>
        <taxon>Nectriaceae</taxon>
        <taxon>Fusarium</taxon>
    </lineage>
</organism>
<evidence type="ECO:0000313" key="3">
    <source>
        <dbReference type="Proteomes" id="UP000091967"/>
    </source>
</evidence>
<feature type="domain" description="2EXR" evidence="1">
    <location>
        <begin position="34"/>
        <end position="120"/>
    </location>
</feature>
<dbReference type="EMBL" id="LYXU01000001">
    <property type="protein sequence ID" value="OBS29401.1"/>
    <property type="molecule type" value="Genomic_DNA"/>
</dbReference>
<proteinExistence type="predicted"/>
<dbReference type="InterPro" id="IPR045518">
    <property type="entry name" value="2EXR"/>
</dbReference>
<comment type="caution">
    <text evidence="2">The sequence shown here is derived from an EMBL/GenBank/DDBJ whole genome shotgun (WGS) entry which is preliminary data.</text>
</comment>
<name>A0A1B8B9J6_FUSPO</name>
<dbReference type="Proteomes" id="UP000091967">
    <property type="component" value="Unassembled WGS sequence"/>
</dbReference>
<accession>A0A1B8B9J6</accession>
<gene>
    <name evidence="2" type="ORF">FPOA_03337</name>
</gene>
<reference evidence="2 3" key="1">
    <citation type="submission" date="2016-06" db="EMBL/GenBank/DDBJ databases">
        <title>Living apart together: crosstalk between the core and supernumerary genomes in a fungal plant pathogen.</title>
        <authorList>
            <person name="Vanheule A."/>
            <person name="Audenaert K."/>
            <person name="Warris S."/>
            <person name="Van De Geest H."/>
            <person name="Schijlen E."/>
            <person name="Hofte M."/>
            <person name="De Saeger S."/>
            <person name="Haesaert G."/>
            <person name="Waalwijk C."/>
            <person name="Van Der Lee T."/>
        </authorList>
    </citation>
    <scope>NUCLEOTIDE SEQUENCE [LARGE SCALE GENOMIC DNA]</scope>
    <source>
        <strain evidence="2 3">2516</strain>
    </source>
</reference>
<dbReference type="OMA" id="HRTFEVE"/>
<dbReference type="PANTHER" id="PTHR35910:SF6">
    <property type="entry name" value="2EXR DOMAIN-CONTAINING PROTEIN"/>
    <property type="match status" value="1"/>
</dbReference>
<dbReference type="OrthoDB" id="3561261at2759"/>
<sequence length="232" mass="26512">MARSAIKKTPEERLQLRLWKCLRPPPSRPRFPLNRLPPEIRQIIWTLSFADRPHKFTVGGVSEQDSDSNKRFFLFKCYLPLPPAALYVCRESRATALRHGFLFSAPDGPGIWFRPEIDSLYFSPTTNDILTTKNHIDIQGWGNVLHLQMSFRAFYRNLRDPPQEDLAETMEVFFAHMPNLKTLSCTVPAPRIGGNTYPKPIPMPLPGSGDTYALIRGRTVNEVLDLVQDSAY</sequence>
<dbReference type="AlphaFoldDB" id="A0A1B8B9J6"/>
<dbReference type="Pfam" id="PF20150">
    <property type="entry name" value="2EXR"/>
    <property type="match status" value="1"/>
</dbReference>
<protein>
    <recommendedName>
        <fullName evidence="1">2EXR domain-containing protein</fullName>
    </recommendedName>
</protein>
<evidence type="ECO:0000313" key="2">
    <source>
        <dbReference type="EMBL" id="OBS29401.1"/>
    </source>
</evidence>